<dbReference type="Pfam" id="PF00501">
    <property type="entry name" value="AMP-binding"/>
    <property type="match status" value="1"/>
</dbReference>
<keyword evidence="8" id="KW-1185">Reference proteome</keyword>
<accession>A0A914YS90</accession>
<dbReference type="SUPFAM" id="SSF56801">
    <property type="entry name" value="Acetyl-CoA synthetase-like"/>
    <property type="match status" value="1"/>
</dbReference>
<dbReference type="GO" id="GO:0006631">
    <property type="term" value="P:fatty acid metabolic process"/>
    <property type="evidence" value="ECO:0007669"/>
    <property type="project" value="TreeGrafter"/>
</dbReference>
<dbReference type="PANTHER" id="PTHR43201:SF5">
    <property type="entry name" value="MEDIUM-CHAIN ACYL-COA LIGASE ACSF2, MITOCHONDRIAL"/>
    <property type="match status" value="1"/>
</dbReference>
<dbReference type="GO" id="GO:0031956">
    <property type="term" value="F:medium-chain fatty acid-CoA ligase activity"/>
    <property type="evidence" value="ECO:0007669"/>
    <property type="project" value="UniProtKB-EC"/>
</dbReference>
<evidence type="ECO:0000313" key="8">
    <source>
        <dbReference type="Proteomes" id="UP000887577"/>
    </source>
</evidence>
<keyword evidence="2" id="KW-0436">Ligase</keyword>
<evidence type="ECO:0000256" key="2">
    <source>
        <dbReference type="ARBA" id="ARBA00022598"/>
    </source>
</evidence>
<comment type="similarity">
    <text evidence="1">Belongs to the ATP-dependent AMP-binding enzyme family.</text>
</comment>
<evidence type="ECO:0000256" key="5">
    <source>
        <dbReference type="ARBA" id="ARBA00047319"/>
    </source>
</evidence>
<evidence type="ECO:0000256" key="6">
    <source>
        <dbReference type="ARBA" id="ARBA00048277"/>
    </source>
</evidence>
<comment type="function">
    <text evidence="3">Acyl-CoA synthases catalyze the initial reaction in fatty acid metabolism, by forming a thioester with CoA. Has some preference toward medium-chain substrates. Plays a role in adipocyte differentiation.</text>
</comment>
<dbReference type="Proteomes" id="UP000887577">
    <property type="component" value="Unplaced"/>
</dbReference>
<comment type="catalytic activity">
    <reaction evidence="6">
        <text>a medium-chain fatty acid + ATP + CoA = a medium-chain fatty acyl-CoA + AMP + diphosphate</text>
        <dbReference type="Rhea" id="RHEA:48340"/>
        <dbReference type="ChEBI" id="CHEBI:30616"/>
        <dbReference type="ChEBI" id="CHEBI:33019"/>
        <dbReference type="ChEBI" id="CHEBI:57287"/>
        <dbReference type="ChEBI" id="CHEBI:59558"/>
        <dbReference type="ChEBI" id="CHEBI:90546"/>
        <dbReference type="ChEBI" id="CHEBI:456215"/>
        <dbReference type="EC" id="6.2.1.2"/>
    </reaction>
</comment>
<proteinExistence type="inferred from homology"/>
<evidence type="ECO:0000256" key="4">
    <source>
        <dbReference type="ARBA" id="ARBA00039638"/>
    </source>
</evidence>
<protein>
    <recommendedName>
        <fullName evidence="4">Medium-chain acyl-CoA ligase ACSF2, mitochondrial</fullName>
    </recommendedName>
</protein>
<evidence type="ECO:0000256" key="1">
    <source>
        <dbReference type="ARBA" id="ARBA00006432"/>
    </source>
</evidence>
<dbReference type="Gene3D" id="3.40.50.980">
    <property type="match status" value="1"/>
</dbReference>
<dbReference type="WBParaSite" id="PSU_v2.g3039.t1">
    <property type="protein sequence ID" value="PSU_v2.g3039.t1"/>
    <property type="gene ID" value="PSU_v2.g3039"/>
</dbReference>
<dbReference type="Gene3D" id="2.30.38.10">
    <property type="entry name" value="Luciferase, Domain 3"/>
    <property type="match status" value="1"/>
</dbReference>
<evidence type="ECO:0000313" key="9">
    <source>
        <dbReference type="WBParaSite" id="PSU_v2.g3039.t1"/>
    </source>
</evidence>
<evidence type="ECO:0000256" key="3">
    <source>
        <dbReference type="ARBA" id="ARBA00037247"/>
    </source>
</evidence>
<sequence length="95" mass="11009">MGLKRYVNTYGATETMMTAVSYPEDKNIVKPMHVMPHMEIGIINKNGKFVNRGEKGEIIVRGYSVMHGYWNDEEKTQQVLDKDRWYHTGWGTNNA</sequence>
<dbReference type="PANTHER" id="PTHR43201">
    <property type="entry name" value="ACYL-COA SYNTHETASE"/>
    <property type="match status" value="1"/>
</dbReference>
<organism evidence="8 9">
    <name type="scientific">Panagrolaimus superbus</name>
    <dbReference type="NCBI Taxonomy" id="310955"/>
    <lineage>
        <taxon>Eukaryota</taxon>
        <taxon>Metazoa</taxon>
        <taxon>Ecdysozoa</taxon>
        <taxon>Nematoda</taxon>
        <taxon>Chromadorea</taxon>
        <taxon>Rhabditida</taxon>
        <taxon>Tylenchina</taxon>
        <taxon>Panagrolaimomorpha</taxon>
        <taxon>Panagrolaimoidea</taxon>
        <taxon>Panagrolaimidae</taxon>
        <taxon>Panagrolaimus</taxon>
    </lineage>
</organism>
<evidence type="ECO:0000259" key="7">
    <source>
        <dbReference type="Pfam" id="PF00501"/>
    </source>
</evidence>
<dbReference type="AlphaFoldDB" id="A0A914YS90"/>
<feature type="domain" description="AMP-dependent synthetase/ligase" evidence="7">
    <location>
        <begin position="5"/>
        <end position="70"/>
    </location>
</feature>
<reference evidence="9" key="1">
    <citation type="submission" date="2022-11" db="UniProtKB">
        <authorList>
            <consortium name="WormBaseParasite"/>
        </authorList>
    </citation>
    <scope>IDENTIFICATION</scope>
</reference>
<name>A0A914YS90_9BILA</name>
<dbReference type="InterPro" id="IPR000873">
    <property type="entry name" value="AMP-dep_synth/lig_dom"/>
</dbReference>
<comment type="catalytic activity">
    <reaction evidence="5">
        <text>octanoate + ATP + CoA = octanoyl-CoA + AMP + diphosphate</text>
        <dbReference type="Rhea" id="RHEA:33631"/>
        <dbReference type="ChEBI" id="CHEBI:25646"/>
        <dbReference type="ChEBI" id="CHEBI:30616"/>
        <dbReference type="ChEBI" id="CHEBI:33019"/>
        <dbReference type="ChEBI" id="CHEBI:57287"/>
        <dbReference type="ChEBI" id="CHEBI:57386"/>
        <dbReference type="ChEBI" id="CHEBI:456215"/>
    </reaction>
</comment>